<dbReference type="InterPro" id="IPR010960">
    <property type="entry name" value="Flavocytochrome_c"/>
</dbReference>
<feature type="domain" description="FAD-dependent oxidoreductase 2 FAD-binding" evidence="5">
    <location>
        <begin position="52"/>
        <end position="511"/>
    </location>
</feature>
<evidence type="ECO:0000256" key="1">
    <source>
        <dbReference type="ARBA" id="ARBA00001974"/>
    </source>
</evidence>
<keyword evidence="7" id="KW-1185">Reference proteome</keyword>
<comment type="caution">
    <text evidence="6">The sequence shown here is derived from an EMBL/GenBank/DDBJ whole genome shotgun (WGS) entry which is preliminary data.</text>
</comment>
<evidence type="ECO:0000259" key="5">
    <source>
        <dbReference type="Pfam" id="PF00890"/>
    </source>
</evidence>
<dbReference type="InterPro" id="IPR027477">
    <property type="entry name" value="Succ_DH/fumarate_Rdtase_cat_sf"/>
</dbReference>
<dbReference type="PANTHER" id="PTHR43400">
    <property type="entry name" value="FUMARATE REDUCTASE"/>
    <property type="match status" value="1"/>
</dbReference>
<dbReference type="SUPFAM" id="SSF51905">
    <property type="entry name" value="FAD/NAD(P)-binding domain"/>
    <property type="match status" value="1"/>
</dbReference>
<dbReference type="InterPro" id="IPR050315">
    <property type="entry name" value="FAD-oxidoreductase_2"/>
</dbReference>
<evidence type="ECO:0000313" key="7">
    <source>
        <dbReference type="Proteomes" id="UP001189429"/>
    </source>
</evidence>
<accession>A0ABN9P9B8</accession>
<dbReference type="NCBIfam" id="TIGR01813">
    <property type="entry name" value="flavo_cyto_c"/>
    <property type="match status" value="1"/>
</dbReference>
<evidence type="ECO:0000256" key="2">
    <source>
        <dbReference type="ARBA" id="ARBA00022630"/>
    </source>
</evidence>
<dbReference type="Proteomes" id="UP001189429">
    <property type="component" value="Unassembled WGS sequence"/>
</dbReference>
<sequence>KPRRVYTEPLPVAILVQEGSVAEALARDPPAAQLPRAAPAASPLAHRAMQQVIVVGGGLGGLSAAHTILEHGINVLVVDKSAFFGGNSTKATSGINGALTKTQRAHKIGDSPEIFQEDCMRGGASRPDLVRVLCEESAPSVDWIIDKFGVDLSLVSRLGGHSMPRTHRGKERFPGMTITYGLMEKLEEIAEKTPQRARIALKTQVTKLLTDKDGNVCGCVCKDKDGKVYEEHGPVVIATGGFGADFTADSLLSKYRPDLAHLPTTNGEHCTGDGLKMSMEVGCDMVDLEWVQVHPTGLVHPEEPDAKVKFLAAEALRGVGGVLLDMNGNRFCNELGRRDYVTGMMWKNKGLVQGSCTGFFLCLNSKSSKEIEWHCKHYKGRGIMKSFKDMTEMAKFYNIPIANIDATFKAYNEIAEKQTKDPDNGPYEAYGGGKSWDQWGKKFFHNLPMDVNDSFHVAIVTPVIHYCMGGMSINGDGEALKADGSVLGGLYSAGEAAGGIHGNNRLGGNSLLDCVVYGRVSGRAAARYLTAANIKYVDSVKAGTAAAAKL</sequence>
<name>A0ABN9P9B8_9DINO</name>
<comment type="cofactor">
    <cofactor evidence="1">
        <name>FAD</name>
        <dbReference type="ChEBI" id="CHEBI:57692"/>
    </cofactor>
</comment>
<evidence type="ECO:0000256" key="3">
    <source>
        <dbReference type="ARBA" id="ARBA00022827"/>
    </source>
</evidence>
<feature type="non-terminal residue" evidence="6">
    <location>
        <position position="1"/>
    </location>
</feature>
<dbReference type="InterPro" id="IPR003953">
    <property type="entry name" value="FAD-dep_OxRdtase_2_FAD-bd"/>
</dbReference>
<reference evidence="6" key="1">
    <citation type="submission" date="2023-10" db="EMBL/GenBank/DDBJ databases">
        <authorList>
            <person name="Chen Y."/>
            <person name="Shah S."/>
            <person name="Dougan E. K."/>
            <person name="Thang M."/>
            <person name="Chan C."/>
        </authorList>
    </citation>
    <scope>NUCLEOTIDE SEQUENCE [LARGE SCALE GENOMIC DNA]</scope>
</reference>
<gene>
    <name evidence="6" type="ORF">PCOR1329_LOCUS382</name>
</gene>
<keyword evidence="3" id="KW-0274">FAD</keyword>
<keyword evidence="2" id="KW-0285">Flavoprotein</keyword>
<dbReference type="EMBL" id="CAUYUJ010000070">
    <property type="protein sequence ID" value="CAK0788509.1"/>
    <property type="molecule type" value="Genomic_DNA"/>
</dbReference>
<dbReference type="Gene3D" id="3.50.50.60">
    <property type="entry name" value="FAD/NAD(P)-binding domain"/>
    <property type="match status" value="1"/>
</dbReference>
<proteinExistence type="predicted"/>
<dbReference type="PANTHER" id="PTHR43400:SF1">
    <property type="entry name" value="FUMARATE REDUCTASE"/>
    <property type="match status" value="1"/>
</dbReference>
<keyword evidence="4" id="KW-0560">Oxidoreductase</keyword>
<protein>
    <recommendedName>
        <fullName evidence="5">FAD-dependent oxidoreductase 2 FAD-binding domain-containing protein</fullName>
    </recommendedName>
</protein>
<organism evidence="6 7">
    <name type="scientific">Prorocentrum cordatum</name>
    <dbReference type="NCBI Taxonomy" id="2364126"/>
    <lineage>
        <taxon>Eukaryota</taxon>
        <taxon>Sar</taxon>
        <taxon>Alveolata</taxon>
        <taxon>Dinophyceae</taxon>
        <taxon>Prorocentrales</taxon>
        <taxon>Prorocentraceae</taxon>
        <taxon>Prorocentrum</taxon>
    </lineage>
</organism>
<dbReference type="Gene3D" id="3.90.700.10">
    <property type="entry name" value="Succinate dehydrogenase/fumarate reductase flavoprotein, catalytic domain"/>
    <property type="match status" value="1"/>
</dbReference>
<dbReference type="Pfam" id="PF00890">
    <property type="entry name" value="FAD_binding_2"/>
    <property type="match status" value="1"/>
</dbReference>
<dbReference type="SUPFAM" id="SSF56425">
    <property type="entry name" value="Succinate dehydrogenase/fumarate reductase flavoprotein, catalytic domain"/>
    <property type="match status" value="1"/>
</dbReference>
<dbReference type="InterPro" id="IPR036188">
    <property type="entry name" value="FAD/NAD-bd_sf"/>
</dbReference>
<evidence type="ECO:0000313" key="6">
    <source>
        <dbReference type="EMBL" id="CAK0788509.1"/>
    </source>
</evidence>
<evidence type="ECO:0000256" key="4">
    <source>
        <dbReference type="ARBA" id="ARBA00023002"/>
    </source>
</evidence>